<organism evidence="1 2">
    <name type="scientific">Micromonospora tulbaghiae</name>
    <dbReference type="NCBI Taxonomy" id="479978"/>
    <lineage>
        <taxon>Bacteria</taxon>
        <taxon>Bacillati</taxon>
        <taxon>Actinomycetota</taxon>
        <taxon>Actinomycetes</taxon>
        <taxon>Micromonosporales</taxon>
        <taxon>Micromonosporaceae</taxon>
        <taxon>Micromonospora</taxon>
    </lineage>
</organism>
<dbReference type="EMBL" id="FMCQ01000004">
    <property type="protein sequence ID" value="SCE87948.1"/>
    <property type="molecule type" value="Genomic_DNA"/>
</dbReference>
<gene>
    <name evidence="1" type="ORF">GA0070562_3670</name>
</gene>
<proteinExistence type="predicted"/>
<protein>
    <recommendedName>
        <fullName evidence="3">Flavin reductase</fullName>
    </recommendedName>
</protein>
<keyword evidence="2" id="KW-1185">Reference proteome</keyword>
<name>A0ABY0KLR1_9ACTN</name>
<evidence type="ECO:0000313" key="2">
    <source>
        <dbReference type="Proteomes" id="UP000199405"/>
    </source>
</evidence>
<evidence type="ECO:0008006" key="3">
    <source>
        <dbReference type="Google" id="ProtNLM"/>
    </source>
</evidence>
<accession>A0ABY0KLR1</accession>
<evidence type="ECO:0000313" key="1">
    <source>
        <dbReference type="EMBL" id="SCE87948.1"/>
    </source>
</evidence>
<sequence>MSTGTRPHLPMRPLWICKRCAHPWPCAEARLALLTEYAGDRLALSVYLCGQLYDAAQELHRLNPHEAPSPQALFARFVGWAPLRSPPLP</sequence>
<comment type="caution">
    <text evidence="1">The sequence shown here is derived from an EMBL/GenBank/DDBJ whole genome shotgun (WGS) entry which is preliminary data.</text>
</comment>
<dbReference type="Proteomes" id="UP000199405">
    <property type="component" value="Unassembled WGS sequence"/>
</dbReference>
<reference evidence="1 2" key="1">
    <citation type="submission" date="2016-06" db="EMBL/GenBank/DDBJ databases">
        <authorList>
            <person name="Varghese N."/>
            <person name="Submissions Spin"/>
        </authorList>
    </citation>
    <scope>NUCLEOTIDE SEQUENCE [LARGE SCALE GENOMIC DNA]</scope>
    <source>
        <strain evidence="1 2">DSM 45142</strain>
    </source>
</reference>